<dbReference type="RefSeq" id="WP_284206496.1">
    <property type="nucleotide sequence ID" value="NZ_BSSU01000003.1"/>
</dbReference>
<dbReference type="PANTHER" id="PTHR13136:SF11">
    <property type="entry name" value="TESTIS-EXPRESSED PROTEIN 30"/>
    <property type="match status" value="1"/>
</dbReference>
<comment type="caution">
    <text evidence="2">The sequence shown here is derived from an EMBL/GenBank/DDBJ whole genome shotgun (WGS) entry which is preliminary data.</text>
</comment>
<dbReference type="InterPro" id="IPR026555">
    <property type="entry name" value="NSL3/Tex30"/>
</dbReference>
<dbReference type="PANTHER" id="PTHR13136">
    <property type="entry name" value="TESTIS DEVELOPMENT PROTEIN PRTD"/>
    <property type="match status" value="1"/>
</dbReference>
<evidence type="ECO:0000313" key="2">
    <source>
        <dbReference type="EMBL" id="GLX81167.1"/>
    </source>
</evidence>
<dbReference type="EMBL" id="BSSU01000003">
    <property type="protein sequence ID" value="GLX81167.1"/>
    <property type="molecule type" value="Genomic_DNA"/>
</dbReference>
<protein>
    <submittedName>
        <fullName evidence="2">Alpha/beta hydrolase</fullName>
    </submittedName>
</protein>
<evidence type="ECO:0000313" key="3">
    <source>
        <dbReference type="Proteomes" id="UP001157133"/>
    </source>
</evidence>
<name>A0ABQ6H2X2_9GAMM</name>
<dbReference type="GO" id="GO:0016787">
    <property type="term" value="F:hydrolase activity"/>
    <property type="evidence" value="ECO:0007669"/>
    <property type="project" value="UniProtKB-KW"/>
</dbReference>
<dbReference type="Proteomes" id="UP001157133">
    <property type="component" value="Unassembled WGS sequence"/>
</dbReference>
<reference evidence="2 3" key="1">
    <citation type="submission" date="2023-03" db="EMBL/GenBank/DDBJ databases">
        <title>Draft genome sequence of Thalassotalea eurytherma JCM 18482T.</title>
        <authorList>
            <person name="Sawabe T."/>
        </authorList>
    </citation>
    <scope>NUCLEOTIDE SEQUENCE [LARGE SCALE GENOMIC DNA]</scope>
    <source>
        <strain evidence="2 3">JCM 18482</strain>
    </source>
</reference>
<dbReference type="InterPro" id="IPR046879">
    <property type="entry name" value="KANL3/Tex30_Abhydrolase"/>
</dbReference>
<accession>A0ABQ6H2X2</accession>
<organism evidence="2 3">
    <name type="scientific">Thalassotalea eurytherma</name>
    <dbReference type="NCBI Taxonomy" id="1144278"/>
    <lineage>
        <taxon>Bacteria</taxon>
        <taxon>Pseudomonadati</taxon>
        <taxon>Pseudomonadota</taxon>
        <taxon>Gammaproteobacteria</taxon>
        <taxon>Alteromonadales</taxon>
        <taxon>Colwelliaceae</taxon>
        <taxon>Thalassotalea</taxon>
    </lineage>
</organism>
<keyword evidence="3" id="KW-1185">Reference proteome</keyword>
<dbReference type="Pfam" id="PF20408">
    <property type="entry name" value="Abhydrolase_11"/>
    <property type="match status" value="1"/>
</dbReference>
<gene>
    <name evidence="2" type="ORF">theurythT_06190</name>
</gene>
<feature type="domain" description="KANL3/Tex30 alpha/beta hydrolase-like" evidence="1">
    <location>
        <begin position="14"/>
        <end position="207"/>
    </location>
</feature>
<evidence type="ECO:0000259" key="1">
    <source>
        <dbReference type="Pfam" id="PF20408"/>
    </source>
</evidence>
<keyword evidence="2" id="KW-0378">Hydrolase</keyword>
<dbReference type="Gene3D" id="3.40.50.1820">
    <property type="entry name" value="alpha/beta hydrolase"/>
    <property type="match status" value="1"/>
</dbReference>
<dbReference type="InterPro" id="IPR029058">
    <property type="entry name" value="AB_hydrolase_fold"/>
</dbReference>
<proteinExistence type="predicted"/>
<sequence length="217" mass="24577">MNNIIHEQTDDAIATFIFAHGAGAGKDHEFMVEITQMLLARKVNVIRFDFPYMAKRLVDSKKYPPNRMPVLLDAYQSVVDSYQDELPLFIGGKSMGSRVAMTLLAENDGRNGKIKGAICLGYPFHPPKKLDKLRLTPLQENKRNTLICQGSRDTLGNQEEILGYSLPSHYQLCFLPDGDHDLKPRVKSGHTHLAHKEKAVNEMVTFIRQHCEQSKDE</sequence>
<dbReference type="SUPFAM" id="SSF53474">
    <property type="entry name" value="alpha/beta-Hydrolases"/>
    <property type="match status" value="1"/>
</dbReference>